<reference evidence="11" key="1">
    <citation type="journal article" date="2022" name="Genome Biol. Evol.">
        <title>A New Gene Family Diagnostic for Intracellular Biomineralization of Amorphous Ca Carbonates by Cyanobacteria.</title>
        <authorList>
            <person name="Benzerara K."/>
            <person name="Duprat E."/>
            <person name="Bitard-Feildel T."/>
            <person name="Caumes G."/>
            <person name="Cassier-Chauvat C."/>
            <person name="Chauvat F."/>
            <person name="Dezi M."/>
            <person name="Diop S.I."/>
            <person name="Gaschignard G."/>
            <person name="Gorgen S."/>
            <person name="Gugger M."/>
            <person name="Lopez-Garcia P."/>
            <person name="Millet M."/>
            <person name="Skouri-Panet F."/>
            <person name="Moreira D."/>
            <person name="Callebaut I."/>
        </authorList>
    </citation>
    <scope>NUCLEOTIDE SEQUENCE</scope>
    <source>
        <strain evidence="11">G9</strain>
    </source>
</reference>
<dbReference type="NCBIfam" id="TIGR00634">
    <property type="entry name" value="recN"/>
    <property type="match status" value="1"/>
</dbReference>
<evidence type="ECO:0000256" key="2">
    <source>
        <dbReference type="ARBA" id="ARBA00009441"/>
    </source>
</evidence>
<keyword evidence="12" id="KW-1185">Reference proteome</keyword>
<comment type="similarity">
    <text evidence="2 9">Belongs to the RecN family.</text>
</comment>
<keyword evidence="7 9" id="KW-0234">DNA repair</keyword>
<dbReference type="PIRSF" id="PIRSF003128">
    <property type="entry name" value="RecN"/>
    <property type="match status" value="1"/>
</dbReference>
<dbReference type="CDD" id="cd03241">
    <property type="entry name" value="ABC_RecN"/>
    <property type="match status" value="1"/>
</dbReference>
<evidence type="ECO:0000256" key="8">
    <source>
        <dbReference type="ARBA" id="ARBA00033408"/>
    </source>
</evidence>
<keyword evidence="4" id="KW-0547">Nucleotide-binding</keyword>
<evidence type="ECO:0000256" key="4">
    <source>
        <dbReference type="ARBA" id="ARBA00022741"/>
    </source>
</evidence>
<dbReference type="InterPro" id="IPR027417">
    <property type="entry name" value="P-loop_NTPase"/>
</dbReference>
<evidence type="ECO:0000313" key="11">
    <source>
        <dbReference type="EMBL" id="MDG2990897.1"/>
    </source>
</evidence>
<keyword evidence="6" id="KW-0067">ATP-binding</keyword>
<name>A0ABT6EZ83_9SYNE</name>
<dbReference type="Pfam" id="PF02463">
    <property type="entry name" value="SMC_N"/>
    <property type="match status" value="1"/>
</dbReference>
<organism evidence="11 12">
    <name type="scientific">Candidatus Synechococcus calcipolaris G9</name>
    <dbReference type="NCBI Taxonomy" id="1497997"/>
    <lineage>
        <taxon>Bacteria</taxon>
        <taxon>Bacillati</taxon>
        <taxon>Cyanobacteriota</taxon>
        <taxon>Cyanophyceae</taxon>
        <taxon>Synechococcales</taxon>
        <taxon>Synechococcaceae</taxon>
        <taxon>Synechococcus</taxon>
    </lineage>
</organism>
<reference evidence="11" key="2">
    <citation type="submission" date="2022-01" db="EMBL/GenBank/DDBJ databases">
        <authorList>
            <person name="Zivanovic Y."/>
            <person name="Moreira D."/>
            <person name="Lopez-Garcia P."/>
        </authorList>
    </citation>
    <scope>NUCLEOTIDE SEQUENCE</scope>
    <source>
        <strain evidence="11">G9</strain>
    </source>
</reference>
<proteinExistence type="inferred from homology"/>
<comment type="function">
    <text evidence="1 9">May be involved in recombinational repair of damaged DNA.</text>
</comment>
<dbReference type="RefSeq" id="WP_277866788.1">
    <property type="nucleotide sequence ID" value="NZ_JAKKUT010000002.1"/>
</dbReference>
<evidence type="ECO:0000256" key="6">
    <source>
        <dbReference type="ARBA" id="ARBA00022840"/>
    </source>
</evidence>
<sequence length="567" mass="63099">MLHSLRIENFALIDHLEVTLTPGLTVLTGETGAGKSIILDALDAVLGGKVTGRILRTGSQRGLIEAAFDLSPSLRDWLTEMEIDALGEGELVCTKEFSLSGEHFRSRSRINGVIVNRQQLESLRDRLVAITAQGQAVQLAAPNQQRQWLDDFGGDTLLQEREAVLSCYRAWQGIKRALEEQRQGEQQRLQQLDLLKFQWQELEEAQILDPQELEQLEHQYQRLNHVSQLQHQGRIAYQALYEGNDHFAAADVLAQAQVALGEMRAVDPELSGVVDLIEGAIAQVEEAARQIRTYTDTLEADPDQLDMVANRIAQLNRLCRKYGPTLQEVIHHRDRIAVELERHSQGHQSQGELEERYRQTEQELIQACDRLHQARVATGQILETQLIKQLKPLGMANVQFQVQFQPIPPSSWGSDQVTFLFSPNPGQPPQPLGAIASGGEMSRFLLALQACFSAVTAPKTLIFDEIDAGVSGRVAQAIAEKLHHLSQYHQVLCVTHQSLVAAMADHHLRVEKMISEQESSTLVRIHSLSDADRPSELAQLAGGGKDQPALNFATALLEQAANLRQPL</sequence>
<dbReference type="Gene3D" id="3.40.50.300">
    <property type="entry name" value="P-loop containing nucleotide triphosphate hydrolases"/>
    <property type="match status" value="2"/>
</dbReference>
<evidence type="ECO:0000256" key="9">
    <source>
        <dbReference type="PIRNR" id="PIRNR003128"/>
    </source>
</evidence>
<dbReference type="InterPro" id="IPR004604">
    <property type="entry name" value="DNA_recomb/repair_RecN"/>
</dbReference>
<evidence type="ECO:0000256" key="5">
    <source>
        <dbReference type="ARBA" id="ARBA00022763"/>
    </source>
</evidence>
<dbReference type="PANTHER" id="PTHR11059:SF0">
    <property type="entry name" value="DNA REPAIR PROTEIN RECN"/>
    <property type="match status" value="1"/>
</dbReference>
<gene>
    <name evidence="11" type="primary">recN</name>
    <name evidence="11" type="ORF">L3556_08150</name>
</gene>
<evidence type="ECO:0000256" key="7">
    <source>
        <dbReference type="ARBA" id="ARBA00023204"/>
    </source>
</evidence>
<evidence type="ECO:0000256" key="3">
    <source>
        <dbReference type="ARBA" id="ARBA00021315"/>
    </source>
</evidence>
<comment type="caution">
    <text evidence="11">The sequence shown here is derived from an EMBL/GenBank/DDBJ whole genome shotgun (WGS) entry which is preliminary data.</text>
</comment>
<protein>
    <recommendedName>
        <fullName evidence="3 9">DNA repair protein RecN</fullName>
    </recommendedName>
    <alternativeName>
        <fullName evidence="8 9">Recombination protein N</fullName>
    </alternativeName>
</protein>
<dbReference type="Proteomes" id="UP001154265">
    <property type="component" value="Unassembled WGS sequence"/>
</dbReference>
<dbReference type="PANTHER" id="PTHR11059">
    <property type="entry name" value="DNA REPAIR PROTEIN RECN"/>
    <property type="match status" value="1"/>
</dbReference>
<keyword evidence="5 9" id="KW-0227">DNA damage</keyword>
<evidence type="ECO:0000313" key="12">
    <source>
        <dbReference type="Proteomes" id="UP001154265"/>
    </source>
</evidence>
<evidence type="ECO:0000259" key="10">
    <source>
        <dbReference type="Pfam" id="PF02463"/>
    </source>
</evidence>
<dbReference type="SUPFAM" id="SSF52540">
    <property type="entry name" value="P-loop containing nucleoside triphosphate hydrolases"/>
    <property type="match status" value="1"/>
</dbReference>
<dbReference type="EMBL" id="JAKKUT010000002">
    <property type="protein sequence ID" value="MDG2990897.1"/>
    <property type="molecule type" value="Genomic_DNA"/>
</dbReference>
<feature type="domain" description="RecF/RecN/SMC N-terminal" evidence="10">
    <location>
        <begin position="1"/>
        <end position="512"/>
    </location>
</feature>
<dbReference type="InterPro" id="IPR003395">
    <property type="entry name" value="RecF/RecN/SMC_N"/>
</dbReference>
<evidence type="ECO:0000256" key="1">
    <source>
        <dbReference type="ARBA" id="ARBA00003618"/>
    </source>
</evidence>
<accession>A0ABT6EZ83</accession>